<proteinExistence type="predicted"/>
<dbReference type="AlphaFoldDB" id="A0A927LCY8"/>
<protein>
    <recommendedName>
        <fullName evidence="3">Schlafen AlbA-2 domain-containing protein</fullName>
    </recommendedName>
</protein>
<evidence type="ECO:0000313" key="1">
    <source>
        <dbReference type="EMBL" id="MBD9730117.1"/>
    </source>
</evidence>
<reference evidence="1" key="1">
    <citation type="submission" date="2020-09" db="EMBL/GenBank/DDBJ databases">
        <title>Streptomyces canutascabiei sp. nov., which causes potato common scab and is distributed across the world.</title>
        <authorList>
            <person name="Nguyen H.P."/>
            <person name="Weisberg A.J."/>
            <person name="Chang J.H."/>
            <person name="Clarke C.R."/>
        </authorList>
    </citation>
    <scope>NUCLEOTIDE SEQUENCE</scope>
    <source>
        <strain evidence="1">ID-01-6.2a</strain>
    </source>
</reference>
<comment type="caution">
    <text evidence="1">The sequence shown here is derived from an EMBL/GenBank/DDBJ whole genome shotgun (WGS) entry which is preliminary data.</text>
</comment>
<dbReference type="RefSeq" id="WP_192366100.1">
    <property type="nucleotide sequence ID" value="NZ_CP119182.1"/>
</dbReference>
<gene>
    <name evidence="1" type="ORF">IHE70_44550</name>
</gene>
<dbReference type="InterPro" id="IPR038461">
    <property type="entry name" value="Schlafen_AlbA_2_dom_sf"/>
</dbReference>
<dbReference type="Proteomes" id="UP000661025">
    <property type="component" value="Unassembled WGS sequence"/>
</dbReference>
<name>A0A927LCY8_9ACTN</name>
<sequence>MEFDTRRAPVRASHYLELVKAIRSASAADELDWLEWKSTLDFRPKNKADKSARAHLARAIIGFANRQPDTALRNAEGYGFVVVGVDPDGYHGVEEIDSVELERWITPYVGEGIDWRTTYVHVNEEGHERLPVLIVSVSPPNWGDPIFCIRKEIPPPPRGEADQAKSKDTIPEAAIFVRRSGRTERARAADIDRLGERLLRKHQTLDMTLIVQQGEVTPLTVPDADMEKVINAARENLLRHLPPVAPVDTAEPKIRTLNQLLQDINVETLTGSKPDPRGRDGYLKEVGLYLEELREAIPRTLPEVAALAAPCVELRLHNKTHTHLKDVQVRLEMPEGVLALVPMDPENLDRREPFLRNLVDAPRPYGPVSPLQAMSSLPPSLRPHPFPAVMPSAVSSRWDIEVEGATVVFPAEDVRVGLSIDLAAFVAVAEQSLFGTLTVPWTATATNMDGTAQGAVSLPVAPERSLFALIADLDDPEDQDAD</sequence>
<dbReference type="Gene3D" id="3.30.950.30">
    <property type="entry name" value="Schlafen, AAA domain"/>
    <property type="match status" value="1"/>
</dbReference>
<accession>A0A927LCY8</accession>
<organism evidence="1 2">
    <name type="scientific">Streptomyces caniscabiei</name>
    <dbReference type="NCBI Taxonomy" id="2746961"/>
    <lineage>
        <taxon>Bacteria</taxon>
        <taxon>Bacillati</taxon>
        <taxon>Actinomycetota</taxon>
        <taxon>Actinomycetes</taxon>
        <taxon>Kitasatosporales</taxon>
        <taxon>Streptomycetaceae</taxon>
        <taxon>Streptomyces</taxon>
    </lineage>
</organism>
<evidence type="ECO:0000313" key="2">
    <source>
        <dbReference type="Proteomes" id="UP000661025"/>
    </source>
</evidence>
<dbReference type="EMBL" id="JACYXT010000038">
    <property type="protein sequence ID" value="MBD9730117.1"/>
    <property type="molecule type" value="Genomic_DNA"/>
</dbReference>
<evidence type="ECO:0008006" key="3">
    <source>
        <dbReference type="Google" id="ProtNLM"/>
    </source>
</evidence>
<dbReference type="GeneID" id="79927784"/>